<dbReference type="Proteomes" id="UP000386466">
    <property type="component" value="Unassembled WGS sequence"/>
</dbReference>
<dbReference type="InterPro" id="IPR050918">
    <property type="entry name" value="CNF-like_PLA2_Inhibitor"/>
</dbReference>
<organism evidence="4 5">
    <name type="scientific">Lynx pardinus</name>
    <name type="common">Iberian lynx</name>
    <name type="synonym">Felis pardina</name>
    <dbReference type="NCBI Taxonomy" id="191816"/>
    <lineage>
        <taxon>Eukaryota</taxon>
        <taxon>Metazoa</taxon>
        <taxon>Chordata</taxon>
        <taxon>Craniata</taxon>
        <taxon>Vertebrata</taxon>
        <taxon>Euteleostomi</taxon>
        <taxon>Mammalia</taxon>
        <taxon>Eutheria</taxon>
        <taxon>Laurasiatheria</taxon>
        <taxon>Carnivora</taxon>
        <taxon>Feliformia</taxon>
        <taxon>Felidae</taxon>
        <taxon>Felinae</taxon>
        <taxon>Lynx</taxon>
    </lineage>
</organism>
<evidence type="ECO:0000256" key="3">
    <source>
        <dbReference type="SAM" id="SignalP"/>
    </source>
</evidence>
<name>A0A485MC79_LYNPA</name>
<evidence type="ECO:0000313" key="5">
    <source>
        <dbReference type="Proteomes" id="UP000386466"/>
    </source>
</evidence>
<keyword evidence="3" id="KW-0732">Signal</keyword>
<keyword evidence="2" id="KW-0964">Secreted</keyword>
<evidence type="ECO:0000256" key="2">
    <source>
        <dbReference type="ARBA" id="ARBA00022525"/>
    </source>
</evidence>
<protein>
    <submittedName>
        <fullName evidence="4">Uncharacterized protein</fullName>
    </submittedName>
</protein>
<evidence type="ECO:0000256" key="1">
    <source>
        <dbReference type="ARBA" id="ARBA00004613"/>
    </source>
</evidence>
<dbReference type="SUPFAM" id="SSF57302">
    <property type="entry name" value="Snake toxin-like"/>
    <property type="match status" value="1"/>
</dbReference>
<gene>
    <name evidence="4" type="ORF">LYPA_23C021700</name>
</gene>
<reference evidence="4 5" key="1">
    <citation type="submission" date="2019-01" db="EMBL/GenBank/DDBJ databases">
        <authorList>
            <person name="Alioto T."/>
            <person name="Alioto T."/>
        </authorList>
    </citation>
    <scope>NUCLEOTIDE SEQUENCE [LARGE SCALE GENOMIC DNA]</scope>
</reference>
<comment type="subcellular location">
    <subcellularLocation>
        <location evidence="1">Secreted</location>
    </subcellularLocation>
</comment>
<proteinExistence type="predicted"/>
<dbReference type="PANTHER" id="PTHR20914:SF9">
    <property type="entry name" value="COILED, ISOFORM A"/>
    <property type="match status" value="1"/>
</dbReference>
<dbReference type="Gene3D" id="2.10.60.10">
    <property type="entry name" value="CD59"/>
    <property type="match status" value="1"/>
</dbReference>
<evidence type="ECO:0000313" key="4">
    <source>
        <dbReference type="EMBL" id="VFV18395.1"/>
    </source>
</evidence>
<keyword evidence="5" id="KW-1185">Reference proteome</keyword>
<feature type="signal peptide" evidence="3">
    <location>
        <begin position="1"/>
        <end position="20"/>
    </location>
</feature>
<dbReference type="GO" id="GO:0005576">
    <property type="term" value="C:extracellular region"/>
    <property type="evidence" value="ECO:0007669"/>
    <property type="project" value="UniProtKB-SubCell"/>
</dbReference>
<dbReference type="CDD" id="cd23572">
    <property type="entry name" value="TFP_LU_ECD_PINLYP_rpt2"/>
    <property type="match status" value="1"/>
</dbReference>
<feature type="chain" id="PRO_5019753535" evidence="3">
    <location>
        <begin position="21"/>
        <end position="316"/>
    </location>
</feature>
<dbReference type="InterPro" id="IPR045860">
    <property type="entry name" value="Snake_toxin-like_sf"/>
</dbReference>
<accession>A0A485MC79</accession>
<dbReference type="PANTHER" id="PTHR20914">
    <property type="entry name" value="LY6/PLAUR DOMAIN-CONTAINING PROTEIN 8"/>
    <property type="match status" value="1"/>
</dbReference>
<sequence length="316" mass="32673">MLQLVTSLALLGALATPAGTSKTCPVCSLLGNCTEMTCPPTKEACVFGQMQLENGTLIRNGSCVVSECREGVYTLTYGPHSSLWVSTDCCVNGCGRAARQEAGSEAQLNGVQCPYCSGDKSASCDSLSVMNCTGDQTMCLTLNGTWNGGGPQILKGCATPNVCHLQVNTTLGPEASGFRLVSQPECNYVVTPTVPGPPANTSLTADRVTVCVTCSGLDRCDPVFCPADRNYCLQTAGILGSQNVTLRGCGSQNLCGVSAATAKALLTSPGHRLAHQPHCSTTRRATLESECASGAPPGLRLARSVLLVALGFLALS</sequence>
<dbReference type="EMBL" id="CAAGRJ010000839">
    <property type="protein sequence ID" value="VFV18395.1"/>
    <property type="molecule type" value="Genomic_DNA"/>
</dbReference>
<dbReference type="AlphaFoldDB" id="A0A485MC79"/>